<accession>A0A6A4QF73</accession>
<feature type="compositionally biased region" description="Basic and acidic residues" evidence="1">
    <location>
        <begin position="43"/>
        <end position="57"/>
    </location>
</feature>
<evidence type="ECO:0000313" key="2">
    <source>
        <dbReference type="EMBL" id="KAE9612738.1"/>
    </source>
</evidence>
<reference evidence="3" key="1">
    <citation type="journal article" date="2020" name="Nat. Commun.">
        <title>Genome sequence of the cluster root forming white lupin.</title>
        <authorList>
            <person name="Hufnagel B."/>
            <person name="Marques A."/>
            <person name="Soriano A."/>
            <person name="Marques L."/>
            <person name="Divol F."/>
            <person name="Doumas P."/>
            <person name="Sallet E."/>
            <person name="Mancinotti D."/>
            <person name="Carrere S."/>
            <person name="Marande W."/>
            <person name="Arribat S."/>
            <person name="Keller J."/>
            <person name="Huneau C."/>
            <person name="Blein T."/>
            <person name="Aime D."/>
            <person name="Laguerre M."/>
            <person name="Taylor J."/>
            <person name="Schubert V."/>
            <person name="Nelson M."/>
            <person name="Geu-Flores F."/>
            <person name="Crespi M."/>
            <person name="Gallardo-Guerrero K."/>
            <person name="Delaux P.-M."/>
            <person name="Salse J."/>
            <person name="Berges H."/>
            <person name="Guyot R."/>
            <person name="Gouzy J."/>
            <person name="Peret B."/>
        </authorList>
    </citation>
    <scope>NUCLEOTIDE SEQUENCE [LARGE SCALE GENOMIC DNA]</scope>
    <source>
        <strain evidence="3">cv. Amiga</strain>
    </source>
</reference>
<feature type="region of interest" description="Disordered" evidence="1">
    <location>
        <begin position="36"/>
        <end position="57"/>
    </location>
</feature>
<dbReference type="Proteomes" id="UP000447434">
    <property type="component" value="Chromosome 6"/>
</dbReference>
<evidence type="ECO:0000313" key="3">
    <source>
        <dbReference type="Proteomes" id="UP000447434"/>
    </source>
</evidence>
<gene>
    <name evidence="2" type="ORF">Lalb_Chr06g0176241</name>
</gene>
<sequence length="57" mass="6636">MVLKTTSHTPILKNNSYTMSFTRFSKTKRTTMPREGLWGFIPKHGEETQSKNHDIQP</sequence>
<dbReference type="EMBL" id="WOCE01000006">
    <property type="protein sequence ID" value="KAE9612738.1"/>
    <property type="molecule type" value="Genomic_DNA"/>
</dbReference>
<dbReference type="AlphaFoldDB" id="A0A6A4QF73"/>
<keyword evidence="3" id="KW-1185">Reference proteome</keyword>
<protein>
    <submittedName>
        <fullName evidence="2">Uncharacterized protein</fullName>
    </submittedName>
</protein>
<evidence type="ECO:0000256" key="1">
    <source>
        <dbReference type="SAM" id="MobiDB-lite"/>
    </source>
</evidence>
<name>A0A6A4QF73_LUPAL</name>
<organism evidence="2 3">
    <name type="scientific">Lupinus albus</name>
    <name type="common">White lupine</name>
    <name type="synonym">Lupinus termis</name>
    <dbReference type="NCBI Taxonomy" id="3870"/>
    <lineage>
        <taxon>Eukaryota</taxon>
        <taxon>Viridiplantae</taxon>
        <taxon>Streptophyta</taxon>
        <taxon>Embryophyta</taxon>
        <taxon>Tracheophyta</taxon>
        <taxon>Spermatophyta</taxon>
        <taxon>Magnoliopsida</taxon>
        <taxon>eudicotyledons</taxon>
        <taxon>Gunneridae</taxon>
        <taxon>Pentapetalae</taxon>
        <taxon>rosids</taxon>
        <taxon>fabids</taxon>
        <taxon>Fabales</taxon>
        <taxon>Fabaceae</taxon>
        <taxon>Papilionoideae</taxon>
        <taxon>50 kb inversion clade</taxon>
        <taxon>genistoids sensu lato</taxon>
        <taxon>core genistoids</taxon>
        <taxon>Genisteae</taxon>
        <taxon>Lupinus</taxon>
    </lineage>
</organism>
<comment type="caution">
    <text evidence="2">The sequence shown here is derived from an EMBL/GenBank/DDBJ whole genome shotgun (WGS) entry which is preliminary data.</text>
</comment>
<proteinExistence type="predicted"/>